<dbReference type="AlphaFoldDB" id="A0A3F3PMT6"/>
<feature type="compositionally biased region" description="Low complexity" evidence="1">
    <location>
        <begin position="28"/>
        <end position="38"/>
    </location>
</feature>
<feature type="region of interest" description="Disordered" evidence="1">
    <location>
        <begin position="164"/>
        <end position="210"/>
    </location>
</feature>
<evidence type="ECO:0000256" key="1">
    <source>
        <dbReference type="SAM" id="MobiDB-lite"/>
    </source>
</evidence>
<proteinExistence type="predicted"/>
<protein>
    <submittedName>
        <fullName evidence="2">Uncharacterized protein</fullName>
    </submittedName>
</protein>
<sequence length="446" mass="50324">MFRSLSTYPFKSSKQNSAPDPGTNTIMSSPSSPACSSSGAETMKELLDRGEVKASWRDKQFVHFLDLKEEYGREFLNLVKEHVEPNGFEWTDILTSENERRACAKDFVAQYGLKYWGTPANRKKYLQEESLADEKTLCTYPAQSEEIVRTIEILLLRKAKGYSRLSQEKAKPTQPTKSPFESASTSKRKSTLKETDEDTDKPVYKTRTRSTPSAIRPFRTNVCESEPEAEFQSSAAKKTKKQRTSLARCYTGTPELQLPPSRGKDSMSAPHQGTFVHRAASRYAKDTKFPATEGSQSVIAAAQYAQDTKLLATENNHIGTTASQYFKDTKFLVTASNQVGMAPVWLPFTDFNQATEFLEHMAKQCNVMEWSPSVQLKWESMPPQVIAASVRFDWSDFEIRVRRECNEDLLLMLQELSNAWQAEDEGKEGASGSVFKIKVMLHIGIC</sequence>
<dbReference type="RefSeq" id="XP_026621259.1">
    <property type="nucleotide sequence ID" value="XM_026769640.1"/>
</dbReference>
<evidence type="ECO:0000313" key="2">
    <source>
        <dbReference type="EMBL" id="RDH28237.1"/>
    </source>
</evidence>
<keyword evidence="3" id="KW-1185">Reference proteome</keyword>
<organism evidence="2 3">
    <name type="scientific">Aspergillus welwitschiae</name>
    <dbReference type="NCBI Taxonomy" id="1341132"/>
    <lineage>
        <taxon>Eukaryota</taxon>
        <taxon>Fungi</taxon>
        <taxon>Dikarya</taxon>
        <taxon>Ascomycota</taxon>
        <taxon>Pezizomycotina</taxon>
        <taxon>Eurotiomycetes</taxon>
        <taxon>Eurotiomycetidae</taxon>
        <taxon>Eurotiales</taxon>
        <taxon>Aspergillaceae</taxon>
        <taxon>Aspergillus</taxon>
        <taxon>Aspergillus subgen. Circumdati</taxon>
    </lineage>
</organism>
<feature type="region of interest" description="Disordered" evidence="1">
    <location>
        <begin position="1"/>
        <end position="41"/>
    </location>
</feature>
<name>A0A3F3PMT6_9EURO</name>
<dbReference type="Proteomes" id="UP000253729">
    <property type="component" value="Unassembled WGS sequence"/>
</dbReference>
<gene>
    <name evidence="2" type="ORF">BDQ94DRAFT_162945</name>
</gene>
<feature type="compositionally biased region" description="Polar residues" evidence="1">
    <location>
        <begin position="1"/>
        <end position="27"/>
    </location>
</feature>
<evidence type="ECO:0000313" key="3">
    <source>
        <dbReference type="Proteomes" id="UP000253729"/>
    </source>
</evidence>
<accession>A0A3F3PMT6</accession>
<feature type="compositionally biased region" description="Polar residues" evidence="1">
    <location>
        <begin position="173"/>
        <end position="185"/>
    </location>
</feature>
<dbReference type="STRING" id="1341132.A0A3F3PMT6"/>
<dbReference type="GeneID" id="38137996"/>
<dbReference type="EMBL" id="KZ852078">
    <property type="protein sequence ID" value="RDH28237.1"/>
    <property type="molecule type" value="Genomic_DNA"/>
</dbReference>
<reference evidence="2 3" key="1">
    <citation type="submission" date="2018-07" db="EMBL/GenBank/DDBJ databases">
        <title>The genomes of Aspergillus section Nigri reveals drivers in fungal speciation.</title>
        <authorList>
            <consortium name="DOE Joint Genome Institute"/>
            <person name="Vesth T.C."/>
            <person name="Nybo J."/>
            <person name="Theobald S."/>
            <person name="Brandl J."/>
            <person name="Frisvad J.C."/>
            <person name="Nielsen K.F."/>
            <person name="Lyhne E.K."/>
            <person name="Kogle M.E."/>
            <person name="Kuo A."/>
            <person name="Riley R."/>
            <person name="Clum A."/>
            <person name="Nolan M."/>
            <person name="Lipzen A."/>
            <person name="Salamov A."/>
            <person name="Henrissat B."/>
            <person name="Wiebenga A."/>
            <person name="De vries R.P."/>
            <person name="Grigoriev I.V."/>
            <person name="Mortensen U.H."/>
            <person name="Andersen M.R."/>
            <person name="Baker S.E."/>
        </authorList>
    </citation>
    <scope>NUCLEOTIDE SEQUENCE [LARGE SCALE GENOMIC DNA]</scope>
    <source>
        <strain evidence="2 3">CBS 139.54b</strain>
    </source>
</reference>